<dbReference type="EMBL" id="CAFBPN010000002">
    <property type="protein sequence ID" value="CAB5007404.1"/>
    <property type="molecule type" value="Genomic_DNA"/>
</dbReference>
<feature type="domain" description="SnoaL-like" evidence="1">
    <location>
        <begin position="9"/>
        <end position="116"/>
    </location>
</feature>
<proteinExistence type="predicted"/>
<dbReference type="EMBL" id="CAFBQU010000004">
    <property type="protein sequence ID" value="CAB5060510.1"/>
    <property type="molecule type" value="Genomic_DNA"/>
</dbReference>
<organism evidence="2">
    <name type="scientific">freshwater metagenome</name>
    <dbReference type="NCBI Taxonomy" id="449393"/>
    <lineage>
        <taxon>unclassified sequences</taxon>
        <taxon>metagenomes</taxon>
        <taxon>ecological metagenomes</taxon>
    </lineage>
</organism>
<sequence length="125" mass="13832">MFDTQKIIAAFSKAWAAGDVDGVMALFNDDPVYRTSTGGGTGTTFTGRDEVRSAVERMTQNTNTVGPITQDIAEFIEGGYRSVVFWKIAFPSPSGEMTLVDGLDVFTFDRDFRIARKDAFRKAWV</sequence>
<dbReference type="Gene3D" id="3.10.450.50">
    <property type="match status" value="1"/>
</dbReference>
<accession>A0A6J7PZI6</accession>
<dbReference type="AlphaFoldDB" id="A0A6J7PZI6"/>
<evidence type="ECO:0000313" key="2">
    <source>
        <dbReference type="EMBL" id="CAB5007404.1"/>
    </source>
</evidence>
<dbReference type="InterPro" id="IPR032710">
    <property type="entry name" value="NTF2-like_dom_sf"/>
</dbReference>
<dbReference type="Pfam" id="PF12680">
    <property type="entry name" value="SnoaL_2"/>
    <property type="match status" value="1"/>
</dbReference>
<dbReference type="SUPFAM" id="SSF54427">
    <property type="entry name" value="NTF2-like"/>
    <property type="match status" value="1"/>
</dbReference>
<reference evidence="2" key="1">
    <citation type="submission" date="2020-05" db="EMBL/GenBank/DDBJ databases">
        <authorList>
            <person name="Chiriac C."/>
            <person name="Salcher M."/>
            <person name="Ghai R."/>
            <person name="Kavagutti S V."/>
        </authorList>
    </citation>
    <scope>NUCLEOTIDE SEQUENCE</scope>
</reference>
<gene>
    <name evidence="2" type="ORF">UFOPK4098_00090</name>
    <name evidence="3" type="ORF">UFOPK4347_00290</name>
</gene>
<evidence type="ECO:0000259" key="1">
    <source>
        <dbReference type="Pfam" id="PF12680"/>
    </source>
</evidence>
<name>A0A6J7PZI6_9ZZZZ</name>
<protein>
    <submittedName>
        <fullName evidence="2">Unannotated protein</fullName>
    </submittedName>
</protein>
<evidence type="ECO:0000313" key="3">
    <source>
        <dbReference type="EMBL" id="CAB5060510.1"/>
    </source>
</evidence>
<dbReference type="InterPro" id="IPR037401">
    <property type="entry name" value="SnoaL-like"/>
</dbReference>